<evidence type="ECO:0000313" key="5">
    <source>
        <dbReference type="EMBL" id="GIJ65053.1"/>
    </source>
</evidence>
<dbReference type="Gene3D" id="3.40.50.300">
    <property type="entry name" value="P-loop containing nucleotide triphosphate hydrolases"/>
    <property type="match status" value="1"/>
</dbReference>
<dbReference type="InterPro" id="IPR000792">
    <property type="entry name" value="Tscrpt_reg_LuxR_C"/>
</dbReference>
<evidence type="ECO:0000256" key="1">
    <source>
        <dbReference type="ARBA" id="ARBA00023015"/>
    </source>
</evidence>
<dbReference type="InterPro" id="IPR036388">
    <property type="entry name" value="WH-like_DNA-bd_sf"/>
</dbReference>
<dbReference type="Pfam" id="PF25873">
    <property type="entry name" value="WHD_MalT"/>
    <property type="match status" value="1"/>
</dbReference>
<name>A0A8J4E8A7_9ACTN</name>
<dbReference type="Proteomes" id="UP000612585">
    <property type="component" value="Unassembled WGS sequence"/>
</dbReference>
<dbReference type="Pfam" id="PF00196">
    <property type="entry name" value="GerE"/>
    <property type="match status" value="1"/>
</dbReference>
<dbReference type="InterPro" id="IPR016032">
    <property type="entry name" value="Sig_transdc_resp-reg_C-effctor"/>
</dbReference>
<reference evidence="5" key="1">
    <citation type="submission" date="2021-01" db="EMBL/GenBank/DDBJ databases">
        <title>Whole genome shotgun sequence of Virgisporangium aurantiacum NBRC 16421.</title>
        <authorList>
            <person name="Komaki H."/>
            <person name="Tamura T."/>
        </authorList>
    </citation>
    <scope>NUCLEOTIDE SEQUENCE</scope>
    <source>
        <strain evidence="5">NBRC 16421</strain>
    </source>
</reference>
<dbReference type="AlphaFoldDB" id="A0A8J4E8A7"/>
<dbReference type="InterPro" id="IPR011990">
    <property type="entry name" value="TPR-like_helical_dom_sf"/>
</dbReference>
<dbReference type="GO" id="GO:0003677">
    <property type="term" value="F:DNA binding"/>
    <property type="evidence" value="ECO:0007669"/>
    <property type="project" value="UniProtKB-KW"/>
</dbReference>
<dbReference type="PRINTS" id="PR00038">
    <property type="entry name" value="HTHLUXR"/>
</dbReference>
<accession>A0A8J4E8A7</accession>
<protein>
    <submittedName>
        <fullName evidence="5">Transcriptional regulator</fullName>
    </submittedName>
</protein>
<keyword evidence="3" id="KW-0804">Transcription</keyword>
<sequence>MANSSALLSEIRYALVAIPDRRRGAAMPVLPSKLVGPPPPAPLVARPRLATVLDVATVRRLTVLTAPAGWGKTTLLSGWARDTRRVPVAWMTIEPGDDGDSLWTHLHASLSAASVIGGYDQRPVPVPSSVSRRVYLSELATALADRPTPVGIVLDDMHHLADPDALRDLDFLLRHAESLRLVVAARTEPSLALHRWRVGGELTEISAEDLAFTDAEAAHALAQHGVELPAADVDTLRVLTEGWPAAIRFMAQAMCGQPDPQRLVDRLTGEQPAIAEYLDREVLACQSPHERDFLLATSVSPRLCGTLADALTGGTGGERMLGEFVRRGAFTVEIPGEPGWYRYHPLFAELLRSRLRRAAPDRFSELHGRAADWFAAHGHGGAALDQALAGGDWDRATAVLFGHWHRIAMCPDGPGTHGAAAAPPEDLVRAAPELALAYAAHLLRVNDGTGADVFLRLAGAGLNRHRADRRGPARTVHKALCLARAWQDANPAAVEAIAGQLLADVASGHADHDVRVRVVARTALGAAQLATGDRETAERNLVAGAHVAERAFLPCARHACSARLAVLWAGRGELGRAERVAREALRAPTCTGRCGADRRAAAYLALATVSFERDRLAEADCYLDLATNQPQRDPFVAAGVATTRIAIHHARSDIAAAYATLRAARRDRDAIATTYLCERLTVAEAELRIGCGETAMARALLQPMLDTVREPQLDLAVALGRSFLCDGDHRAAARALPDWSDTGAGPLALRLDAGLLAALAAHCGADPRRAGDILEHVLELAQPEGFRRPFTHGGPPVRRLLANHLDAGTAQWSWVRDLVDTGAERAVAAARPPLLVESLTDREFTVLRYLQGAMANSEIAGDLSVSVNTVKTHVRNIYRKLAVTGRRAAVRRARELTLL</sequence>
<keyword evidence="1" id="KW-0805">Transcription regulation</keyword>
<dbReference type="Gene3D" id="1.10.10.10">
    <property type="entry name" value="Winged helix-like DNA-binding domain superfamily/Winged helix DNA-binding domain"/>
    <property type="match status" value="1"/>
</dbReference>
<evidence type="ECO:0000256" key="3">
    <source>
        <dbReference type="ARBA" id="ARBA00023163"/>
    </source>
</evidence>
<dbReference type="PANTHER" id="PTHR44688:SF16">
    <property type="entry name" value="DNA-BINDING TRANSCRIPTIONAL ACTIVATOR DEVR_DOSR"/>
    <property type="match status" value="1"/>
</dbReference>
<evidence type="ECO:0000256" key="2">
    <source>
        <dbReference type="ARBA" id="ARBA00023125"/>
    </source>
</evidence>
<keyword evidence="6" id="KW-1185">Reference proteome</keyword>
<evidence type="ECO:0000259" key="4">
    <source>
        <dbReference type="PROSITE" id="PS50043"/>
    </source>
</evidence>
<organism evidence="5 6">
    <name type="scientific">Virgisporangium aurantiacum</name>
    <dbReference type="NCBI Taxonomy" id="175570"/>
    <lineage>
        <taxon>Bacteria</taxon>
        <taxon>Bacillati</taxon>
        <taxon>Actinomycetota</taxon>
        <taxon>Actinomycetes</taxon>
        <taxon>Micromonosporales</taxon>
        <taxon>Micromonosporaceae</taxon>
        <taxon>Virgisporangium</taxon>
    </lineage>
</organism>
<dbReference type="PANTHER" id="PTHR44688">
    <property type="entry name" value="DNA-BINDING TRANSCRIPTIONAL ACTIVATOR DEVR_DOSR"/>
    <property type="match status" value="1"/>
</dbReference>
<dbReference type="GO" id="GO:0006355">
    <property type="term" value="P:regulation of DNA-templated transcription"/>
    <property type="evidence" value="ECO:0007669"/>
    <property type="project" value="InterPro"/>
</dbReference>
<comment type="caution">
    <text evidence="5">The sequence shown here is derived from an EMBL/GenBank/DDBJ whole genome shotgun (WGS) entry which is preliminary data.</text>
</comment>
<dbReference type="SMART" id="SM00421">
    <property type="entry name" value="HTH_LUXR"/>
    <property type="match status" value="1"/>
</dbReference>
<dbReference type="InterPro" id="IPR059106">
    <property type="entry name" value="WHD_MalT"/>
</dbReference>
<feature type="domain" description="HTH luxR-type" evidence="4">
    <location>
        <begin position="832"/>
        <end position="897"/>
    </location>
</feature>
<dbReference type="PROSITE" id="PS50043">
    <property type="entry name" value="HTH_LUXR_2"/>
    <property type="match status" value="1"/>
</dbReference>
<dbReference type="SUPFAM" id="SSF46894">
    <property type="entry name" value="C-terminal effector domain of the bipartite response regulators"/>
    <property type="match status" value="1"/>
</dbReference>
<dbReference type="EMBL" id="BOPG01000158">
    <property type="protein sequence ID" value="GIJ65053.1"/>
    <property type="molecule type" value="Genomic_DNA"/>
</dbReference>
<proteinExistence type="predicted"/>
<dbReference type="InterPro" id="IPR027417">
    <property type="entry name" value="P-loop_NTPase"/>
</dbReference>
<keyword evidence="2" id="KW-0238">DNA-binding</keyword>
<evidence type="ECO:0000313" key="6">
    <source>
        <dbReference type="Proteomes" id="UP000612585"/>
    </source>
</evidence>
<gene>
    <name evidence="5" type="ORF">Vau01_125690</name>
</gene>
<dbReference type="Gene3D" id="1.25.40.10">
    <property type="entry name" value="Tetratricopeptide repeat domain"/>
    <property type="match status" value="1"/>
</dbReference>
<dbReference type="SUPFAM" id="SSF52540">
    <property type="entry name" value="P-loop containing nucleoside triphosphate hydrolases"/>
    <property type="match status" value="1"/>
</dbReference>
<dbReference type="CDD" id="cd06170">
    <property type="entry name" value="LuxR_C_like"/>
    <property type="match status" value="1"/>
</dbReference>